<proteinExistence type="predicted"/>
<feature type="compositionally biased region" description="Low complexity" evidence="2">
    <location>
        <begin position="341"/>
        <end position="353"/>
    </location>
</feature>
<feature type="compositionally biased region" description="Basic and acidic residues" evidence="2">
    <location>
        <begin position="172"/>
        <end position="181"/>
    </location>
</feature>
<feature type="compositionally biased region" description="Basic and acidic residues" evidence="2">
    <location>
        <begin position="213"/>
        <end position="223"/>
    </location>
</feature>
<accession>A0AAE1HBG5</accession>
<evidence type="ECO:0000313" key="4">
    <source>
        <dbReference type="Proteomes" id="UP001219518"/>
    </source>
</evidence>
<feature type="region of interest" description="Disordered" evidence="2">
    <location>
        <begin position="145"/>
        <end position="440"/>
    </location>
</feature>
<feature type="compositionally biased region" description="Polar residues" evidence="2">
    <location>
        <begin position="324"/>
        <end position="335"/>
    </location>
</feature>
<evidence type="ECO:0000256" key="2">
    <source>
        <dbReference type="SAM" id="MobiDB-lite"/>
    </source>
</evidence>
<dbReference type="AlphaFoldDB" id="A0AAE1HBG5"/>
<evidence type="ECO:0000256" key="1">
    <source>
        <dbReference type="SAM" id="Coils"/>
    </source>
</evidence>
<feature type="compositionally biased region" description="Pro residues" evidence="2">
    <location>
        <begin position="427"/>
        <end position="437"/>
    </location>
</feature>
<gene>
    <name evidence="3" type="ORF">KUF71_007179</name>
</gene>
<feature type="compositionally biased region" description="Gly residues" evidence="2">
    <location>
        <begin position="383"/>
        <end position="393"/>
    </location>
</feature>
<reference evidence="3" key="2">
    <citation type="journal article" date="2023" name="BMC Genomics">
        <title>Pest status, molecular evolution, and epigenetic factors derived from the genome assembly of Frankliniella fusca, a thysanopteran phytovirus vector.</title>
        <authorList>
            <person name="Catto M.A."/>
            <person name="Labadie P.E."/>
            <person name="Jacobson A.L."/>
            <person name="Kennedy G.G."/>
            <person name="Srinivasan R."/>
            <person name="Hunt B.G."/>
        </authorList>
    </citation>
    <scope>NUCLEOTIDE SEQUENCE</scope>
    <source>
        <strain evidence="3">PL_HMW_Pooled</strain>
    </source>
</reference>
<organism evidence="3 4">
    <name type="scientific">Frankliniella fusca</name>
    <dbReference type="NCBI Taxonomy" id="407009"/>
    <lineage>
        <taxon>Eukaryota</taxon>
        <taxon>Metazoa</taxon>
        <taxon>Ecdysozoa</taxon>
        <taxon>Arthropoda</taxon>
        <taxon>Hexapoda</taxon>
        <taxon>Insecta</taxon>
        <taxon>Pterygota</taxon>
        <taxon>Neoptera</taxon>
        <taxon>Paraneoptera</taxon>
        <taxon>Thysanoptera</taxon>
        <taxon>Terebrantia</taxon>
        <taxon>Thripoidea</taxon>
        <taxon>Thripidae</taxon>
        <taxon>Frankliniella</taxon>
    </lineage>
</organism>
<keyword evidence="4" id="KW-1185">Reference proteome</keyword>
<keyword evidence="1" id="KW-0175">Coiled coil</keyword>
<dbReference type="EMBL" id="JAHWGI010000773">
    <property type="protein sequence ID" value="KAK3917701.1"/>
    <property type="molecule type" value="Genomic_DNA"/>
</dbReference>
<name>A0AAE1HBG5_9NEOP</name>
<comment type="caution">
    <text evidence="3">The sequence shown here is derived from an EMBL/GenBank/DDBJ whole genome shotgun (WGS) entry which is preliminary data.</text>
</comment>
<reference evidence="3" key="1">
    <citation type="submission" date="2021-07" db="EMBL/GenBank/DDBJ databases">
        <authorList>
            <person name="Catto M.A."/>
            <person name="Jacobson A."/>
            <person name="Kennedy G."/>
            <person name="Labadie P."/>
            <person name="Hunt B.G."/>
            <person name="Srinivasan R."/>
        </authorList>
    </citation>
    <scope>NUCLEOTIDE SEQUENCE</scope>
    <source>
        <strain evidence="3">PL_HMW_Pooled</strain>
        <tissue evidence="3">Head</tissue>
    </source>
</reference>
<protein>
    <submittedName>
        <fullName evidence="3">Dynein heavy chain 3, axonemal</fullName>
    </submittedName>
</protein>
<dbReference type="Proteomes" id="UP001219518">
    <property type="component" value="Unassembled WGS sequence"/>
</dbReference>
<feature type="coiled-coil region" evidence="1">
    <location>
        <begin position="440"/>
        <end position="502"/>
    </location>
</feature>
<sequence length="507" mass="53714">MSFSLPELASRLSSEPVALRRRFDGTRSTSPLFYKDGAFYVLHERGDGDPGGAVARDWEALEAIVRIVLGRTMDDLVQRFAQIFVKEPAPAVVVPVPLPLPAPPATLALVRAQHHPPAADENRGAVVKSEMILASQKTAASAVGAAGAAGKSRSHPGAGAPRARTSRAGQCRCRESREQLERLSMPWASSGDSSDVHPASAPAPAPAPAPASKHGDKDRDRDSSVAAVPSRYSSLADRPPWKHSFRAPSSVRTPGWGPPGRTPSVSPLASPRQRSVQKKGAPATAELADGAGAHESARGDAPAPSDARGDAPAPVHVKIKAVKSSASRTQQSSVQVLYEVPPRMAAAAAPASPRQCVQRRKPGGEGEGEDEAKTPQAEAGDALGHGQGHGQGQGQKSPRPRRAALPPVPAPVLSEAETQTLTVPGPETGPGPGPGPGPCCRSVMNQVQELRRLITSLQQNLSQLGEEARQRDMQADMCRRGVEFWQKRYEDLRNEYVRCQRSQSSQQ</sequence>
<evidence type="ECO:0000313" key="3">
    <source>
        <dbReference type="EMBL" id="KAK3917701.1"/>
    </source>
</evidence>